<evidence type="ECO:0000256" key="1">
    <source>
        <dbReference type="SAM" id="MobiDB-lite"/>
    </source>
</evidence>
<dbReference type="RefSeq" id="WP_007576206.1">
    <property type="nucleotide sequence ID" value="NZ_AGUD01000223.1"/>
</dbReference>
<reference evidence="2 3" key="1">
    <citation type="journal article" date="2013" name="Biodegradation">
        <title>Quantitative proteomic analysis of ibuprofen-degrading Patulibacter sp. strain I11.</title>
        <authorList>
            <person name="Almeida B."/>
            <person name="Kjeldal H."/>
            <person name="Lolas I."/>
            <person name="Knudsen A.D."/>
            <person name="Carvalho G."/>
            <person name="Nielsen K.L."/>
            <person name="Barreto Crespo M.T."/>
            <person name="Stensballe A."/>
            <person name="Nielsen J.L."/>
        </authorList>
    </citation>
    <scope>NUCLEOTIDE SEQUENCE [LARGE SCALE GENOMIC DNA]</scope>
    <source>
        <strain evidence="2 3">I11</strain>
    </source>
</reference>
<sequence>MPGSLDFAGMLAALEGRRPPAPRHPLDELASAADIAGLALRSFGPEPAADPDAPVRPVVRAPRRDG</sequence>
<feature type="compositionally biased region" description="Low complexity" evidence="1">
    <location>
        <begin position="50"/>
        <end position="60"/>
    </location>
</feature>
<dbReference type="OrthoDB" id="9991832at2"/>
<keyword evidence="3" id="KW-1185">Reference proteome</keyword>
<dbReference type="EMBL" id="AGUD01000223">
    <property type="protein sequence ID" value="EHN10404.1"/>
    <property type="molecule type" value="Genomic_DNA"/>
</dbReference>
<dbReference type="Proteomes" id="UP000005143">
    <property type="component" value="Unassembled WGS sequence"/>
</dbReference>
<protein>
    <submittedName>
        <fullName evidence="2">Uncharacterized protein</fullName>
    </submittedName>
</protein>
<proteinExistence type="predicted"/>
<comment type="caution">
    <text evidence="2">The sequence shown here is derived from an EMBL/GenBank/DDBJ whole genome shotgun (WGS) entry which is preliminary data.</text>
</comment>
<dbReference type="AlphaFoldDB" id="H0E7E5"/>
<name>H0E7E5_9ACTN</name>
<organism evidence="2 3">
    <name type="scientific">Patulibacter medicamentivorans</name>
    <dbReference type="NCBI Taxonomy" id="1097667"/>
    <lineage>
        <taxon>Bacteria</taxon>
        <taxon>Bacillati</taxon>
        <taxon>Actinomycetota</taxon>
        <taxon>Thermoleophilia</taxon>
        <taxon>Solirubrobacterales</taxon>
        <taxon>Patulibacteraceae</taxon>
        <taxon>Patulibacter</taxon>
    </lineage>
</organism>
<feature type="region of interest" description="Disordered" evidence="1">
    <location>
        <begin position="42"/>
        <end position="66"/>
    </location>
</feature>
<evidence type="ECO:0000313" key="2">
    <source>
        <dbReference type="EMBL" id="EHN10404.1"/>
    </source>
</evidence>
<gene>
    <name evidence="2" type="ORF">PAI11_27470</name>
</gene>
<evidence type="ECO:0000313" key="3">
    <source>
        <dbReference type="Proteomes" id="UP000005143"/>
    </source>
</evidence>
<accession>H0E7E5</accession>